<dbReference type="InterPro" id="IPR012336">
    <property type="entry name" value="Thioredoxin-like_fold"/>
</dbReference>
<organism evidence="3">
    <name type="scientific">Trypanosoma vivax (strain Y486)</name>
    <dbReference type="NCBI Taxonomy" id="1055687"/>
    <lineage>
        <taxon>Eukaryota</taxon>
        <taxon>Discoba</taxon>
        <taxon>Euglenozoa</taxon>
        <taxon>Kinetoplastea</taxon>
        <taxon>Metakinetoplastina</taxon>
        <taxon>Trypanosomatida</taxon>
        <taxon>Trypanosomatidae</taxon>
        <taxon>Trypanosoma</taxon>
        <taxon>Duttonella</taxon>
    </lineage>
</organism>
<feature type="compositionally biased region" description="Acidic residues" evidence="1">
    <location>
        <begin position="187"/>
        <end position="201"/>
    </location>
</feature>
<gene>
    <name evidence="3" type="ORF">TVY486_0704640</name>
</gene>
<dbReference type="PROSITE" id="PS51352">
    <property type="entry name" value="THIOREDOXIN_2"/>
    <property type="match status" value="1"/>
</dbReference>
<dbReference type="VEuPathDB" id="TriTrypDB:TvY486_0704640"/>
<evidence type="ECO:0000259" key="2">
    <source>
        <dbReference type="PROSITE" id="PS51352"/>
    </source>
</evidence>
<evidence type="ECO:0000313" key="3">
    <source>
        <dbReference type="EMBL" id="CCC49130.1"/>
    </source>
</evidence>
<dbReference type="EMBL" id="HE573023">
    <property type="protein sequence ID" value="CCC49130.1"/>
    <property type="molecule type" value="Genomic_DNA"/>
</dbReference>
<dbReference type="InterPro" id="IPR050553">
    <property type="entry name" value="Thioredoxin_ResA/DsbE_sf"/>
</dbReference>
<dbReference type="PANTHER" id="PTHR42852">
    <property type="entry name" value="THIOL:DISULFIDE INTERCHANGE PROTEIN DSBE"/>
    <property type="match status" value="1"/>
</dbReference>
<name>G0TYT0_TRYVY</name>
<proteinExistence type="predicted"/>
<feature type="region of interest" description="Disordered" evidence="1">
    <location>
        <begin position="174"/>
        <end position="201"/>
    </location>
</feature>
<feature type="domain" description="Thioredoxin" evidence="2">
    <location>
        <begin position="14"/>
        <end position="172"/>
    </location>
</feature>
<protein>
    <recommendedName>
        <fullName evidence="2">Thioredoxin domain-containing protein</fullName>
    </recommendedName>
</protein>
<reference evidence="3" key="1">
    <citation type="journal article" date="2012" name="Proc. Natl. Acad. Sci. U.S.A.">
        <title>Antigenic diversity is generated by distinct evolutionary mechanisms in African trypanosome species.</title>
        <authorList>
            <person name="Jackson A.P."/>
            <person name="Berry A."/>
            <person name="Aslett M."/>
            <person name="Allison H.C."/>
            <person name="Burton P."/>
            <person name="Vavrova-Anderson J."/>
            <person name="Brown R."/>
            <person name="Browne H."/>
            <person name="Corton N."/>
            <person name="Hauser H."/>
            <person name="Gamble J."/>
            <person name="Gilderthorp R."/>
            <person name="Marcello L."/>
            <person name="McQuillan J."/>
            <person name="Otto T.D."/>
            <person name="Quail M.A."/>
            <person name="Sanders M.J."/>
            <person name="van Tonder A."/>
            <person name="Ginger M.L."/>
            <person name="Field M.C."/>
            <person name="Barry J.D."/>
            <person name="Hertz-Fowler C."/>
            <person name="Berriman M."/>
        </authorList>
    </citation>
    <scope>NUCLEOTIDE SEQUENCE</scope>
    <source>
        <strain evidence="3">Y486</strain>
    </source>
</reference>
<dbReference type="Pfam" id="PF13905">
    <property type="entry name" value="Thioredoxin_8"/>
    <property type="match status" value="1"/>
</dbReference>
<dbReference type="InterPro" id="IPR036249">
    <property type="entry name" value="Thioredoxin-like_sf"/>
</dbReference>
<sequence>MTDIIDVTTYCDDKCLGQVAPSLDSLEPLRGDKVGIENGRVYVLYFFNTFYRGADVVNEELTVLSEQYGSKGVVFVAISNDAEKEKTEKYLGKNIVDENTKKPLRLAPPHILFDDKKATGKAYATVANLSVMSCPMAFIVNTDGKIVWRQQFLQSYTIAQSNFETQLKHVLAGEPLESNGPRPAVQVEEEEAEVGEEMSLF</sequence>
<accession>G0TYT0</accession>
<dbReference type="SUPFAM" id="SSF52833">
    <property type="entry name" value="Thioredoxin-like"/>
    <property type="match status" value="1"/>
</dbReference>
<dbReference type="InterPro" id="IPR013766">
    <property type="entry name" value="Thioredoxin_domain"/>
</dbReference>
<dbReference type="Gene3D" id="3.40.30.10">
    <property type="entry name" value="Glutaredoxin"/>
    <property type="match status" value="1"/>
</dbReference>
<dbReference type="AlphaFoldDB" id="G0TYT0"/>
<evidence type="ECO:0000256" key="1">
    <source>
        <dbReference type="SAM" id="MobiDB-lite"/>
    </source>
</evidence>
<dbReference type="OMA" id="NGKIAWR"/>